<protein>
    <recommendedName>
        <fullName evidence="10">Imidazole glycerol phosphate synthase subunit HisH</fullName>
        <ecNumber evidence="10">4.3.2.10</ecNumber>
    </recommendedName>
    <alternativeName>
        <fullName evidence="10">IGP synthase glutaminase subunit</fullName>
        <ecNumber evidence="10">3.5.1.2</ecNumber>
    </alternativeName>
    <alternativeName>
        <fullName evidence="10">IGP synthase subunit HisH</fullName>
    </alternativeName>
    <alternativeName>
        <fullName evidence="10">ImGP synthase subunit HisH</fullName>
        <shortName evidence="10">IGPS subunit HisH</shortName>
    </alternativeName>
</protein>
<evidence type="ECO:0000256" key="4">
    <source>
        <dbReference type="ARBA" id="ARBA00022801"/>
    </source>
</evidence>
<feature type="active site" evidence="10">
    <location>
        <position position="178"/>
    </location>
</feature>
<evidence type="ECO:0000256" key="8">
    <source>
        <dbReference type="ARBA" id="ARBA00047838"/>
    </source>
</evidence>
<dbReference type="InterPro" id="IPR029062">
    <property type="entry name" value="Class_I_gatase-like"/>
</dbReference>
<keyword evidence="7 10" id="KW-0456">Lyase</keyword>
<evidence type="ECO:0000256" key="6">
    <source>
        <dbReference type="ARBA" id="ARBA00023102"/>
    </source>
</evidence>
<dbReference type="Gene3D" id="3.40.50.880">
    <property type="match status" value="1"/>
</dbReference>
<evidence type="ECO:0000256" key="7">
    <source>
        <dbReference type="ARBA" id="ARBA00023239"/>
    </source>
</evidence>
<evidence type="ECO:0000256" key="10">
    <source>
        <dbReference type="HAMAP-Rule" id="MF_00278"/>
    </source>
</evidence>
<dbReference type="HAMAP" id="MF_00278">
    <property type="entry name" value="HisH"/>
    <property type="match status" value="1"/>
</dbReference>
<keyword evidence="3 10" id="KW-0028">Amino-acid biosynthesis</keyword>
<dbReference type="EMBL" id="JBHSDV010000001">
    <property type="protein sequence ID" value="MFC4387564.1"/>
    <property type="molecule type" value="Genomic_DNA"/>
</dbReference>
<dbReference type="GO" id="GO:0016829">
    <property type="term" value="F:lyase activity"/>
    <property type="evidence" value="ECO:0007669"/>
    <property type="project" value="UniProtKB-KW"/>
</dbReference>
<keyword evidence="13" id="KW-1185">Reference proteome</keyword>
<keyword evidence="5 10" id="KW-0315">Glutamine amidotransferase</keyword>
<dbReference type="PANTHER" id="PTHR42701">
    <property type="entry name" value="IMIDAZOLE GLYCEROL PHOSPHATE SYNTHASE SUBUNIT HISH"/>
    <property type="match status" value="1"/>
</dbReference>
<organism evidence="12 13">
    <name type="scientific">Gracilibacillus marinus</name>
    <dbReference type="NCBI Taxonomy" id="630535"/>
    <lineage>
        <taxon>Bacteria</taxon>
        <taxon>Bacillati</taxon>
        <taxon>Bacillota</taxon>
        <taxon>Bacilli</taxon>
        <taxon>Bacillales</taxon>
        <taxon>Bacillaceae</taxon>
        <taxon>Gracilibacillus</taxon>
    </lineage>
</organism>
<reference evidence="13" key="1">
    <citation type="journal article" date="2019" name="Int. J. Syst. Evol. Microbiol.">
        <title>The Global Catalogue of Microorganisms (GCM) 10K type strain sequencing project: providing services to taxonomists for standard genome sequencing and annotation.</title>
        <authorList>
            <consortium name="The Broad Institute Genomics Platform"/>
            <consortium name="The Broad Institute Genome Sequencing Center for Infectious Disease"/>
            <person name="Wu L."/>
            <person name="Ma J."/>
        </authorList>
    </citation>
    <scope>NUCLEOTIDE SEQUENCE [LARGE SCALE GENOMIC DNA]</scope>
    <source>
        <strain evidence="13">KACC 14058</strain>
    </source>
</reference>
<feature type="domain" description="Glutamine amidotransferase" evidence="11">
    <location>
        <begin position="4"/>
        <end position="193"/>
    </location>
</feature>
<feature type="active site" evidence="10">
    <location>
        <position position="180"/>
    </location>
</feature>
<dbReference type="RefSeq" id="WP_390197575.1">
    <property type="nucleotide sequence ID" value="NZ_JBHSDV010000001.1"/>
</dbReference>
<evidence type="ECO:0000256" key="9">
    <source>
        <dbReference type="ARBA" id="ARBA00049534"/>
    </source>
</evidence>
<dbReference type="PIRSF" id="PIRSF000495">
    <property type="entry name" value="Amidotransf_hisH"/>
    <property type="match status" value="1"/>
</dbReference>
<evidence type="ECO:0000259" key="11">
    <source>
        <dbReference type="Pfam" id="PF00117"/>
    </source>
</evidence>
<dbReference type="NCBIfam" id="TIGR01855">
    <property type="entry name" value="IMP_synth_hisH"/>
    <property type="match status" value="1"/>
</dbReference>
<name>A0ABV8VTP6_9BACI</name>
<dbReference type="PROSITE" id="PS51273">
    <property type="entry name" value="GATASE_TYPE_1"/>
    <property type="match status" value="1"/>
</dbReference>
<dbReference type="Pfam" id="PF00117">
    <property type="entry name" value="GATase"/>
    <property type="match status" value="1"/>
</dbReference>
<sequence length="205" mass="22670">MIAIVDYGMGNIASVKTAFEKLGYEVVVTDDIDTLSAATHIILPGVGSFHAAVEEINTRHLKEDLQKLAKEKPFLGICLGMQLLFDKGFENGIANGLGLIPGEVNVIKTEYILPHIGWNELNIEHNHTVFDMFQNKHVYFVHSFQALTEKKYVVATANYGTEVPAIVRNGHIFGMQFHPEKSGEIGVKLLQAFLQQTSTTEGVES</sequence>
<evidence type="ECO:0000313" key="13">
    <source>
        <dbReference type="Proteomes" id="UP001595880"/>
    </source>
</evidence>
<proteinExistence type="inferred from homology"/>
<dbReference type="PANTHER" id="PTHR42701:SF1">
    <property type="entry name" value="IMIDAZOLE GLYCEROL PHOSPHATE SYNTHASE SUBUNIT HISH"/>
    <property type="match status" value="1"/>
</dbReference>
<evidence type="ECO:0000256" key="2">
    <source>
        <dbReference type="ARBA" id="ARBA00011152"/>
    </source>
</evidence>
<keyword evidence="4 10" id="KW-0378">Hydrolase</keyword>
<evidence type="ECO:0000256" key="5">
    <source>
        <dbReference type="ARBA" id="ARBA00022962"/>
    </source>
</evidence>
<dbReference type="CDD" id="cd01748">
    <property type="entry name" value="GATase1_IGP_Synthase"/>
    <property type="match status" value="1"/>
</dbReference>
<dbReference type="InterPro" id="IPR010139">
    <property type="entry name" value="Imidazole-glycPsynth_HisH"/>
</dbReference>
<comment type="catalytic activity">
    <reaction evidence="9 10">
        <text>L-glutamine + H2O = L-glutamate + NH4(+)</text>
        <dbReference type="Rhea" id="RHEA:15889"/>
        <dbReference type="ChEBI" id="CHEBI:15377"/>
        <dbReference type="ChEBI" id="CHEBI:28938"/>
        <dbReference type="ChEBI" id="CHEBI:29985"/>
        <dbReference type="ChEBI" id="CHEBI:58359"/>
        <dbReference type="EC" id="3.5.1.2"/>
    </reaction>
</comment>
<comment type="subunit">
    <text evidence="2 10">Heterodimer of HisH and HisF.</text>
</comment>
<gene>
    <name evidence="10 12" type="primary">hisH</name>
    <name evidence="12" type="ORF">ACFOZ1_07020</name>
</gene>
<comment type="function">
    <text evidence="10">IGPS catalyzes the conversion of PRFAR and glutamine to IGP, AICAR and glutamate. The HisH subunit catalyzes the hydrolysis of glutamine to glutamate and ammonia as part of the synthesis of IGP and AICAR. The resulting ammonia molecule is channeled to the active site of HisF.</text>
</comment>
<evidence type="ECO:0000313" key="12">
    <source>
        <dbReference type="EMBL" id="MFC4387564.1"/>
    </source>
</evidence>
<dbReference type="EC" id="3.5.1.2" evidence="10"/>
<evidence type="ECO:0000256" key="1">
    <source>
        <dbReference type="ARBA" id="ARBA00005091"/>
    </source>
</evidence>
<dbReference type="EC" id="4.3.2.10" evidence="10"/>
<dbReference type="SUPFAM" id="SSF52317">
    <property type="entry name" value="Class I glutamine amidotransferase-like"/>
    <property type="match status" value="1"/>
</dbReference>
<keyword evidence="10" id="KW-0963">Cytoplasm</keyword>
<comment type="catalytic activity">
    <reaction evidence="8 10">
        <text>5-[(5-phospho-1-deoxy-D-ribulos-1-ylimino)methylamino]-1-(5-phospho-beta-D-ribosyl)imidazole-4-carboxamide + L-glutamine = D-erythro-1-(imidazol-4-yl)glycerol 3-phosphate + 5-amino-1-(5-phospho-beta-D-ribosyl)imidazole-4-carboxamide + L-glutamate + H(+)</text>
        <dbReference type="Rhea" id="RHEA:24793"/>
        <dbReference type="ChEBI" id="CHEBI:15378"/>
        <dbReference type="ChEBI" id="CHEBI:29985"/>
        <dbReference type="ChEBI" id="CHEBI:58278"/>
        <dbReference type="ChEBI" id="CHEBI:58359"/>
        <dbReference type="ChEBI" id="CHEBI:58475"/>
        <dbReference type="ChEBI" id="CHEBI:58525"/>
        <dbReference type="EC" id="4.3.2.10"/>
    </reaction>
</comment>
<feature type="active site" description="Nucleophile" evidence="10">
    <location>
        <position position="78"/>
    </location>
</feature>
<comment type="pathway">
    <text evidence="1 10">Amino-acid biosynthesis; L-histidine biosynthesis; L-histidine from 5-phospho-alpha-D-ribose 1-diphosphate: step 5/9.</text>
</comment>
<dbReference type="InterPro" id="IPR017926">
    <property type="entry name" value="GATASE"/>
</dbReference>
<keyword evidence="6 10" id="KW-0368">Histidine biosynthesis</keyword>
<comment type="subcellular location">
    <subcellularLocation>
        <location evidence="10">Cytoplasm</location>
    </subcellularLocation>
</comment>
<accession>A0ABV8VTP6</accession>
<comment type="caution">
    <text evidence="12">The sequence shown here is derived from an EMBL/GenBank/DDBJ whole genome shotgun (WGS) entry which is preliminary data.</text>
</comment>
<dbReference type="Proteomes" id="UP001595880">
    <property type="component" value="Unassembled WGS sequence"/>
</dbReference>
<evidence type="ECO:0000256" key="3">
    <source>
        <dbReference type="ARBA" id="ARBA00022605"/>
    </source>
</evidence>